<name>A0A2W4UQA4_9CYAN</name>
<gene>
    <name evidence="1" type="ORF">DCF25_02390</name>
</gene>
<reference evidence="1 2" key="2">
    <citation type="submission" date="2018-06" db="EMBL/GenBank/DDBJ databases">
        <title>Metagenomic assembly of (sub)arctic Cyanobacteria and their associated microbiome from non-axenic cultures.</title>
        <authorList>
            <person name="Baurain D."/>
        </authorList>
    </citation>
    <scope>NUCLEOTIDE SEQUENCE [LARGE SCALE GENOMIC DNA]</scope>
    <source>
        <strain evidence="1">ULC129bin1</strain>
    </source>
</reference>
<accession>A0A2W4UQA4</accession>
<evidence type="ECO:0000313" key="1">
    <source>
        <dbReference type="EMBL" id="PZO22632.1"/>
    </source>
</evidence>
<proteinExistence type="predicted"/>
<reference evidence="2" key="1">
    <citation type="submission" date="2018-04" db="EMBL/GenBank/DDBJ databases">
        <authorList>
            <person name="Cornet L."/>
        </authorList>
    </citation>
    <scope>NUCLEOTIDE SEQUENCE [LARGE SCALE GENOMIC DNA]</scope>
</reference>
<dbReference type="AlphaFoldDB" id="A0A2W4UQA4"/>
<organism evidence="1 2">
    <name type="scientific">Leptolyngbya foveolarum</name>
    <dbReference type="NCBI Taxonomy" id="47253"/>
    <lineage>
        <taxon>Bacteria</taxon>
        <taxon>Bacillati</taxon>
        <taxon>Cyanobacteriota</taxon>
        <taxon>Cyanophyceae</taxon>
        <taxon>Leptolyngbyales</taxon>
        <taxon>Leptolyngbyaceae</taxon>
        <taxon>Leptolyngbya group</taxon>
        <taxon>Leptolyngbya</taxon>
    </lineage>
</organism>
<dbReference type="Proteomes" id="UP000249354">
    <property type="component" value="Unassembled WGS sequence"/>
</dbReference>
<sequence>MTARITATVPDYVANGIKRLSIRQGREPSNTAAFILEQAVIKAIESNIIPSEELVSSQLLTDIDLIAKKQGVDSADVIFFLLSRAIAQGIGREDIPTQ</sequence>
<protein>
    <submittedName>
        <fullName evidence="1">Uncharacterized protein</fullName>
    </submittedName>
</protein>
<evidence type="ECO:0000313" key="2">
    <source>
        <dbReference type="Proteomes" id="UP000249354"/>
    </source>
</evidence>
<comment type="caution">
    <text evidence="1">The sequence shown here is derived from an EMBL/GenBank/DDBJ whole genome shotgun (WGS) entry which is preliminary data.</text>
</comment>
<dbReference type="EMBL" id="QBMC01000008">
    <property type="protein sequence ID" value="PZO22632.1"/>
    <property type="molecule type" value="Genomic_DNA"/>
</dbReference>